<dbReference type="OrthoDB" id="6509908at2759"/>
<gene>
    <name evidence="7" type="ORF">A1O3_02049</name>
</gene>
<evidence type="ECO:0000313" key="8">
    <source>
        <dbReference type="Proteomes" id="UP000019478"/>
    </source>
</evidence>
<evidence type="ECO:0000256" key="1">
    <source>
        <dbReference type="ARBA" id="ARBA00023015"/>
    </source>
</evidence>
<dbReference type="Gene3D" id="4.10.240.10">
    <property type="entry name" value="Zn(2)-C6 fungal-type DNA-binding domain"/>
    <property type="match status" value="1"/>
</dbReference>
<dbReference type="SUPFAM" id="SSF57701">
    <property type="entry name" value="Zn2/Cys6 DNA-binding domain"/>
    <property type="match status" value="1"/>
</dbReference>
<dbReference type="InterPro" id="IPR036864">
    <property type="entry name" value="Zn2-C6_fun-type_DNA-bd_sf"/>
</dbReference>
<keyword evidence="4" id="KW-0539">Nucleus</keyword>
<dbReference type="PANTHER" id="PTHR47840">
    <property type="entry name" value="ZN(II)2CYS6 TRANSCRIPTION FACTOR (EUROFUNG)-RELATED"/>
    <property type="match status" value="1"/>
</dbReference>
<protein>
    <recommendedName>
        <fullName evidence="6">Zn(2)-C6 fungal-type domain-containing protein</fullName>
    </recommendedName>
</protein>
<dbReference type="PROSITE" id="PS50048">
    <property type="entry name" value="ZN2_CY6_FUNGAL_2"/>
    <property type="match status" value="1"/>
</dbReference>
<feature type="compositionally biased region" description="Polar residues" evidence="5">
    <location>
        <begin position="644"/>
        <end position="656"/>
    </location>
</feature>
<evidence type="ECO:0000256" key="4">
    <source>
        <dbReference type="ARBA" id="ARBA00023242"/>
    </source>
</evidence>
<feature type="region of interest" description="Disordered" evidence="5">
    <location>
        <begin position="629"/>
        <end position="656"/>
    </location>
</feature>
<keyword evidence="2" id="KW-0238">DNA-binding</keyword>
<dbReference type="PANTHER" id="PTHR47840:SF1">
    <property type="entry name" value="ZN(II)2CYS6 TRANSCRIPTION FACTOR (EUROFUNG)"/>
    <property type="match status" value="1"/>
</dbReference>
<evidence type="ECO:0000256" key="3">
    <source>
        <dbReference type="ARBA" id="ARBA00023163"/>
    </source>
</evidence>
<dbReference type="STRING" id="1182542.W9YH52"/>
<evidence type="ECO:0000259" key="6">
    <source>
        <dbReference type="PROSITE" id="PS50048"/>
    </source>
</evidence>
<dbReference type="AlphaFoldDB" id="W9YH52"/>
<accession>W9YH52</accession>
<proteinExistence type="predicted"/>
<feature type="compositionally biased region" description="Low complexity" evidence="5">
    <location>
        <begin position="633"/>
        <end position="643"/>
    </location>
</feature>
<evidence type="ECO:0000313" key="7">
    <source>
        <dbReference type="EMBL" id="EXJ88985.1"/>
    </source>
</evidence>
<keyword evidence="3" id="KW-0804">Transcription</keyword>
<evidence type="ECO:0000256" key="5">
    <source>
        <dbReference type="SAM" id="MobiDB-lite"/>
    </source>
</evidence>
<name>W9YH52_9EURO</name>
<dbReference type="Pfam" id="PF00172">
    <property type="entry name" value="Zn_clus"/>
    <property type="match status" value="1"/>
</dbReference>
<dbReference type="GO" id="GO:0008270">
    <property type="term" value="F:zinc ion binding"/>
    <property type="evidence" value="ECO:0007669"/>
    <property type="project" value="InterPro"/>
</dbReference>
<dbReference type="InterPro" id="IPR001138">
    <property type="entry name" value="Zn2Cys6_DnaBD"/>
</dbReference>
<dbReference type="GeneID" id="19166182"/>
<dbReference type="Proteomes" id="UP000019478">
    <property type="component" value="Unassembled WGS sequence"/>
</dbReference>
<feature type="domain" description="Zn(2)-C6 fungal-type" evidence="6">
    <location>
        <begin position="18"/>
        <end position="50"/>
    </location>
</feature>
<keyword evidence="8" id="KW-1185">Reference proteome</keyword>
<sequence>MSGTPPAPFKRMRLGTKSCAECRRRKVRCVYTGNNSACRECIAHEAICTMQQPKRNAAPPNGDHNTGRLQQRLDELEGMMRRVCEAITPNSESLCLSQLETQAITRLRSESNSQHKEYESPLRAWSQPETVNWSSTGHVSTPPADVNVVEEDAPLLRLFKQAMTVQWDRLPAGRERPALTADTRVRECVAALQCLIPTHNDLTLILTLTEHLWPIWPWLPTFTAQGVSPSQQLRPVAMAREFIFESLGSNKPAVAAKTVLWLALCIQQLPREFEQRWSKLPTSPRHLITSYLTGAETLLAMDEELGGTIEGLEAISLKAKLYVNMGKPRKAWTTGRRGLDQALLLGLHHFEDSTISDQRKKKIWSFLWHLDRQLSLILGFPYAISESHPSLSIEHTNGSTMASVAHKLSMVAGHIAERNHNHRKVDYLATLKIAQELDECRREMPQQWWETPDPNMPLETVYYPQTLKLAYFQLQKMLHLPYMLQPTAERSFIDSRTPALEASREMVKAYRMLRNYTSPMIIMCDLMDFQVFSAVLVIILNLLSQGQPPSNNPQDQTRDWELVLYATTALKHVSEVMECAVARQASQLLQHLLQAHNDSYTGSHTYEATIPYFGKVRISRPCDPAVSTRVTAGSSSLSTGTSSQPAQTTPSVPSLSYTSPPEVQFCIDPFVPFSSPAHPGIDVFSDAELNVDWTAVFDDNIDYEFNQVFDMIEPYGI</sequence>
<dbReference type="PROSITE" id="PS00463">
    <property type="entry name" value="ZN2_CY6_FUNGAL_1"/>
    <property type="match status" value="1"/>
</dbReference>
<dbReference type="GO" id="GO:0000981">
    <property type="term" value="F:DNA-binding transcription factor activity, RNA polymerase II-specific"/>
    <property type="evidence" value="ECO:0007669"/>
    <property type="project" value="InterPro"/>
</dbReference>
<dbReference type="HOGENOM" id="CLU_004804_2_3_1"/>
<reference evidence="7 8" key="1">
    <citation type="submission" date="2013-03" db="EMBL/GenBank/DDBJ databases">
        <title>The Genome Sequence of Capronia epimyces CBS 606.96.</title>
        <authorList>
            <consortium name="The Broad Institute Genomics Platform"/>
            <person name="Cuomo C."/>
            <person name="de Hoog S."/>
            <person name="Gorbushina A."/>
            <person name="Walker B."/>
            <person name="Young S.K."/>
            <person name="Zeng Q."/>
            <person name="Gargeya S."/>
            <person name="Fitzgerald M."/>
            <person name="Haas B."/>
            <person name="Abouelleil A."/>
            <person name="Allen A.W."/>
            <person name="Alvarado L."/>
            <person name="Arachchi H.M."/>
            <person name="Berlin A.M."/>
            <person name="Chapman S.B."/>
            <person name="Gainer-Dewar J."/>
            <person name="Goldberg J."/>
            <person name="Griggs A."/>
            <person name="Gujja S."/>
            <person name="Hansen M."/>
            <person name="Howarth C."/>
            <person name="Imamovic A."/>
            <person name="Ireland A."/>
            <person name="Larimer J."/>
            <person name="McCowan C."/>
            <person name="Murphy C."/>
            <person name="Pearson M."/>
            <person name="Poon T.W."/>
            <person name="Priest M."/>
            <person name="Roberts A."/>
            <person name="Saif S."/>
            <person name="Shea T."/>
            <person name="Sisk P."/>
            <person name="Sykes S."/>
            <person name="Wortman J."/>
            <person name="Nusbaum C."/>
            <person name="Birren B."/>
        </authorList>
    </citation>
    <scope>NUCLEOTIDE SEQUENCE [LARGE SCALE GENOMIC DNA]</scope>
    <source>
        <strain evidence="7 8">CBS 606.96</strain>
    </source>
</reference>
<dbReference type="SMART" id="SM00066">
    <property type="entry name" value="GAL4"/>
    <property type="match status" value="1"/>
</dbReference>
<dbReference type="eggNOG" id="ENOG502SJ8Q">
    <property type="taxonomic scope" value="Eukaryota"/>
</dbReference>
<dbReference type="CDD" id="cd12148">
    <property type="entry name" value="fungal_TF_MHR"/>
    <property type="match status" value="1"/>
</dbReference>
<dbReference type="EMBL" id="AMGY01000002">
    <property type="protein sequence ID" value="EXJ88985.1"/>
    <property type="molecule type" value="Genomic_DNA"/>
</dbReference>
<dbReference type="CDD" id="cd00067">
    <property type="entry name" value="GAL4"/>
    <property type="match status" value="1"/>
</dbReference>
<evidence type="ECO:0000256" key="2">
    <source>
        <dbReference type="ARBA" id="ARBA00023125"/>
    </source>
</evidence>
<keyword evidence="1" id="KW-0805">Transcription regulation</keyword>
<dbReference type="RefSeq" id="XP_007730382.1">
    <property type="nucleotide sequence ID" value="XM_007732192.1"/>
</dbReference>
<dbReference type="GO" id="GO:0003677">
    <property type="term" value="F:DNA binding"/>
    <property type="evidence" value="ECO:0007669"/>
    <property type="project" value="UniProtKB-KW"/>
</dbReference>
<organism evidence="7 8">
    <name type="scientific">Capronia epimyces CBS 606.96</name>
    <dbReference type="NCBI Taxonomy" id="1182542"/>
    <lineage>
        <taxon>Eukaryota</taxon>
        <taxon>Fungi</taxon>
        <taxon>Dikarya</taxon>
        <taxon>Ascomycota</taxon>
        <taxon>Pezizomycotina</taxon>
        <taxon>Eurotiomycetes</taxon>
        <taxon>Chaetothyriomycetidae</taxon>
        <taxon>Chaetothyriales</taxon>
        <taxon>Herpotrichiellaceae</taxon>
        <taxon>Capronia</taxon>
    </lineage>
</organism>
<comment type="caution">
    <text evidence="7">The sequence shown here is derived from an EMBL/GenBank/DDBJ whole genome shotgun (WGS) entry which is preliminary data.</text>
</comment>